<dbReference type="AlphaFoldDB" id="A0A1L0FMR9"/>
<dbReference type="GO" id="GO:0004438">
    <property type="term" value="F:phosphatidylinositol-3-phosphate phosphatase activity"/>
    <property type="evidence" value="ECO:0007669"/>
    <property type="project" value="EnsemblFungi"/>
</dbReference>
<dbReference type="GO" id="GO:0005797">
    <property type="term" value="C:Golgi medial cisterna"/>
    <property type="evidence" value="ECO:0007669"/>
    <property type="project" value="EnsemblFungi"/>
</dbReference>
<proteinExistence type="predicted"/>
<evidence type="ECO:0000313" key="2">
    <source>
        <dbReference type="EMBL" id="SGZ40854.1"/>
    </source>
</evidence>
<dbReference type="GO" id="GO:0032541">
    <property type="term" value="C:cortical endoplasmic reticulum"/>
    <property type="evidence" value="ECO:0007669"/>
    <property type="project" value="EnsemblFungi"/>
</dbReference>
<dbReference type="GO" id="GO:0000139">
    <property type="term" value="C:Golgi membrane"/>
    <property type="evidence" value="ECO:0007669"/>
    <property type="project" value="EnsemblFungi"/>
</dbReference>
<dbReference type="GO" id="GO:0072517">
    <property type="term" value="C:host cell viral assembly compartment"/>
    <property type="evidence" value="ECO:0007669"/>
    <property type="project" value="EnsemblFungi"/>
</dbReference>
<dbReference type="PANTHER" id="PTHR45662">
    <property type="entry name" value="PHOSPHATIDYLINOSITIDE PHOSPHATASE SAC1"/>
    <property type="match status" value="1"/>
</dbReference>
<dbReference type="PROSITE" id="PS50275">
    <property type="entry name" value="SAC"/>
    <property type="match status" value="1"/>
</dbReference>
<organism evidence="2 3">
    <name type="scientific">Hanseniaspora guilliermondii</name>
    <dbReference type="NCBI Taxonomy" id="56406"/>
    <lineage>
        <taxon>Eukaryota</taxon>
        <taxon>Fungi</taxon>
        <taxon>Dikarya</taxon>
        <taxon>Ascomycota</taxon>
        <taxon>Saccharomycotina</taxon>
        <taxon>Saccharomycetes</taxon>
        <taxon>Saccharomycodales</taxon>
        <taxon>Saccharomycodaceae</taxon>
        <taxon>Hanseniaspora</taxon>
    </lineage>
</organism>
<keyword evidence="3" id="KW-1185">Reference proteome</keyword>
<accession>A0A1L0FMR9</accession>
<dbReference type="GO" id="GO:0046856">
    <property type="term" value="P:phosphatidylinositol dephosphorylation"/>
    <property type="evidence" value="ECO:0007669"/>
    <property type="project" value="EnsemblFungi"/>
</dbReference>
<dbReference type="Proteomes" id="UP000183365">
    <property type="component" value="Unassembled WGS sequence"/>
</dbReference>
<evidence type="ECO:0000259" key="1">
    <source>
        <dbReference type="PROSITE" id="PS50275"/>
    </source>
</evidence>
<dbReference type="EMBL" id="FQNF01000067">
    <property type="protein sequence ID" value="SGZ40854.1"/>
    <property type="molecule type" value="Genomic_DNA"/>
</dbReference>
<protein>
    <submittedName>
        <fullName evidence="2">Related to Phosphoinositide phosphatase SAC1</fullName>
    </submittedName>
</protein>
<dbReference type="GO" id="GO:0017059">
    <property type="term" value="C:serine palmitoyltransferase complex"/>
    <property type="evidence" value="ECO:0007669"/>
    <property type="project" value="EnsemblFungi"/>
</dbReference>
<evidence type="ECO:0000313" key="3">
    <source>
        <dbReference type="Proteomes" id="UP000183365"/>
    </source>
</evidence>
<feature type="domain" description="SAC" evidence="1">
    <location>
        <begin position="138"/>
        <end position="487"/>
    </location>
</feature>
<dbReference type="InterPro" id="IPR002013">
    <property type="entry name" value="SAC_dom"/>
</dbReference>
<dbReference type="GO" id="GO:0043812">
    <property type="term" value="F:phosphatidylinositol-4-phosphate phosphatase activity"/>
    <property type="evidence" value="ECO:0007669"/>
    <property type="project" value="EnsemblFungi"/>
</dbReference>
<dbReference type="Pfam" id="PF02383">
    <property type="entry name" value="Syja_N"/>
    <property type="match status" value="1"/>
</dbReference>
<dbReference type="GO" id="GO:0052629">
    <property type="term" value="F:phosphatidylinositol-3,5-bisphosphate 3-phosphatase activity"/>
    <property type="evidence" value="ECO:0007669"/>
    <property type="project" value="EnsemblFungi"/>
</dbReference>
<name>A0A1L0FMR9_9ASCO</name>
<sequence>MADRVSQTINNNGDLLKVQFLEDNTIHIVDSKANKILAVSTEKYQKSNDLSVLLLNSKFLPPVKKTLEVSVFLGIIKFKLNKYLVFGKHSLKVGSLKDQFDSNTYHDIHKIIDYEIVPVDQIINQNITNEERTYLDILRENLLNSSLYFSNTLDLTNTQQTLNKLGSVHSSVETINPKFQWNHYLTKDLLELPDYHSFITPVIYGYVKVLFTTFQHEKVQLSLITRRSNKNAGTRYFRRGADEEGNVANFNETEQILYLPEKNKFLSFLQIRGSVPLQWCEVNNLKYKPQLYVNNFEEKSFDRGVQHFKQLTDLYGDNFLINLVNHKGYELPVKSGYEQLYEKMQALPKNTFSADIKYIYFDFHKECSKMRWHNVNNLLKTLQDLGYHEKENTYFQYDIKAQKVDQLQKNIVRSNCMDCLDRTNVVQSVLAGWQLQKQLTSLLGLPLSHDGNILNFPMTWKEDKEFLYDFQNLWADNADFVSLAYSGTGALKTDFTRTGKRTKQGALQDLKNSISRYLKNNYKDGQRQDGYDLILGNFKPYDYNSSLSPFEDRRPFVVQVIPSVLYISALVLVTTFLKPFNGSINNLKNKSIMSASVLSILLCLRYCVKNGMQFVNWPKFVSLENLQLENRVTKDNQFKGIWYKVASKYSKTGKDL</sequence>
<dbReference type="VEuPathDB" id="FungiDB:HGUI_03054"/>
<reference evidence="3" key="1">
    <citation type="submission" date="2016-11" db="EMBL/GenBank/DDBJ databases">
        <authorList>
            <person name="Guldener U."/>
        </authorList>
    </citation>
    <scope>NUCLEOTIDE SEQUENCE [LARGE SCALE GENOMIC DNA]</scope>
</reference>
<gene>
    <name evidence="2" type="ORF">HGUI_03054</name>
</gene>
<dbReference type="GO" id="GO:0005789">
    <property type="term" value="C:endoplasmic reticulum membrane"/>
    <property type="evidence" value="ECO:0007669"/>
    <property type="project" value="EnsemblFungi"/>
</dbReference>
<dbReference type="GO" id="GO:0061909">
    <property type="term" value="P:autophagosome-lysosome fusion"/>
    <property type="evidence" value="ECO:0007669"/>
    <property type="project" value="EnsemblFungi"/>
</dbReference>
<dbReference type="PANTHER" id="PTHR45662:SF2">
    <property type="entry name" value="PHOSPHATIDYLINOSITOL-3-PHOSPHATASE SAC1"/>
    <property type="match status" value="1"/>
</dbReference>
<dbReference type="OrthoDB" id="405996at2759"/>